<reference evidence="1" key="1">
    <citation type="submission" date="2024-07" db="EMBL/GenBank/DDBJ databases">
        <authorList>
            <person name="Yu S.T."/>
        </authorList>
    </citation>
    <scope>NUCLEOTIDE SEQUENCE</scope>
    <source>
        <strain evidence="1">R35</strain>
    </source>
</reference>
<dbReference type="RefSeq" id="WP_369258867.1">
    <property type="nucleotide sequence ID" value="NZ_CP163440.1"/>
</dbReference>
<gene>
    <name evidence="1" type="ORF">AB5J50_16755</name>
</gene>
<organism evidence="1">
    <name type="scientific">Streptomyces sp. R35</name>
    <dbReference type="NCBI Taxonomy" id="3238630"/>
    <lineage>
        <taxon>Bacteria</taxon>
        <taxon>Bacillati</taxon>
        <taxon>Actinomycetota</taxon>
        <taxon>Actinomycetes</taxon>
        <taxon>Kitasatosporales</taxon>
        <taxon>Streptomycetaceae</taxon>
        <taxon>Streptomyces</taxon>
    </lineage>
</organism>
<name>A0AB39S4J0_9ACTN</name>
<dbReference type="AlphaFoldDB" id="A0AB39S4J0"/>
<sequence length="209" mass="23197">MTTIAALPDHHDQPHPLWGQLFRSYWHVITPLRYLGWITDVDVSDESFIRADLTDGTELIIASEHGLPLDPAEVTGWRVLRRDIDNPARHTVLYDSAPGGPQRHCHTGLLPMFARIDALNAPKLASRLTASATYCAPYGLNTSQGGASETPGMAVARYFEWCHHLAAVDGYQRVWVRPEPDGYPLTVLEKDGYIATVRVTRSTDPEGAQ</sequence>
<accession>A0AB39S4J0</accession>
<dbReference type="EMBL" id="CP163440">
    <property type="protein sequence ID" value="XDQ62334.1"/>
    <property type="molecule type" value="Genomic_DNA"/>
</dbReference>
<proteinExistence type="predicted"/>
<evidence type="ECO:0000313" key="1">
    <source>
        <dbReference type="EMBL" id="XDQ62334.1"/>
    </source>
</evidence>
<protein>
    <submittedName>
        <fullName evidence="1">Uncharacterized protein</fullName>
    </submittedName>
</protein>